<dbReference type="PRINTS" id="PR00463">
    <property type="entry name" value="EP450I"/>
</dbReference>
<dbReference type="Pfam" id="PF00067">
    <property type="entry name" value="p450"/>
    <property type="match status" value="1"/>
</dbReference>
<dbReference type="AlphaFoldDB" id="A0ABD0JA25"/>
<evidence type="ECO:0000256" key="9">
    <source>
        <dbReference type="SAM" id="Phobius"/>
    </source>
</evidence>
<dbReference type="Gene3D" id="1.10.630.10">
    <property type="entry name" value="Cytochrome P450"/>
    <property type="match status" value="1"/>
</dbReference>
<dbReference type="InterPro" id="IPR017972">
    <property type="entry name" value="Cyt_P450_CS"/>
</dbReference>
<dbReference type="InterPro" id="IPR001128">
    <property type="entry name" value="Cyt_P450"/>
</dbReference>
<keyword evidence="6 8" id="KW-0503">Monooxygenase</keyword>
<evidence type="ECO:0000256" key="3">
    <source>
        <dbReference type="ARBA" id="ARBA00022723"/>
    </source>
</evidence>
<gene>
    <name evidence="10" type="ORF">BaRGS_00036916</name>
</gene>
<feature type="transmembrane region" description="Helical" evidence="9">
    <location>
        <begin position="65"/>
        <end position="88"/>
    </location>
</feature>
<evidence type="ECO:0000313" key="10">
    <source>
        <dbReference type="EMBL" id="KAK7467845.1"/>
    </source>
</evidence>
<comment type="similarity">
    <text evidence="1 8">Belongs to the cytochrome P450 family.</text>
</comment>
<keyword evidence="3 7" id="KW-0479">Metal-binding</keyword>
<proteinExistence type="inferred from homology"/>
<evidence type="ECO:0008006" key="12">
    <source>
        <dbReference type="Google" id="ProtNLM"/>
    </source>
</evidence>
<evidence type="ECO:0000256" key="1">
    <source>
        <dbReference type="ARBA" id="ARBA00010617"/>
    </source>
</evidence>
<keyword evidence="9" id="KW-1133">Transmembrane helix</keyword>
<feature type="binding site" description="axial binding residue" evidence="7">
    <location>
        <position position="504"/>
    </location>
    <ligand>
        <name>heme</name>
        <dbReference type="ChEBI" id="CHEBI:30413"/>
    </ligand>
    <ligandPart>
        <name>Fe</name>
        <dbReference type="ChEBI" id="CHEBI:18248"/>
    </ligandPart>
</feature>
<evidence type="ECO:0000256" key="5">
    <source>
        <dbReference type="ARBA" id="ARBA00023004"/>
    </source>
</evidence>
<sequence length="563" mass="63960">MRARPGRSCYVWSHLSRGKTRSNVLLYLAGQAETHFRPSRKYYPVWWPSTQNDSMDALLFMASDFGVSLGVSLLLGTVLTGAAVCLLYRKFAPDRRRFPPGPRGLSALLTASSALKSGTLHKQAKLWYEQHGELVLCRTLIGDLCFLNSARLVRQVFASKELEQFTNDRPRTFTGWYTVYNYSDVITGSPSISPEWVKVRKLFHYALKFYGDGVEQFEGTMQTELRRLMATVEETAGEEIAVDKMFTYSLLCVLNTLLTGKCPSTDSEMIRIMKTFDQATAEAFNPSVDGVLNVFPFLRFVPGSYYRELCVRMNSTRDIESHTPGKPRGIVDILLDEQAKEENGWMTDNHIRGLITNTIAAGFLTSVQSLKGILLHLAHEPEVMRKLQKEIDTVIGQRPPAVGDRSNLPYAEAVMMEGQRYDTFLPLGLVHEAREEISVDGYCIPKGSLLFANAWVFRRDPEVWGDPEVFRPERFLDDVTGQLLEMNHPLRKSLLAFGVGRRNCPGENFARTRIFLYITTLLQKFDVLPPVKHDLLPAEPDSWENSLVLKIKEFYVIFRPRSD</sequence>
<evidence type="ECO:0000256" key="2">
    <source>
        <dbReference type="ARBA" id="ARBA00022617"/>
    </source>
</evidence>
<dbReference type="PANTHER" id="PTHR24289:SF1">
    <property type="entry name" value="STEROID 17-ALPHA-HYDROXYLASE_17,20 LYASE"/>
    <property type="match status" value="1"/>
</dbReference>
<keyword evidence="2 7" id="KW-0349">Heme</keyword>
<accession>A0ABD0JA25</accession>
<evidence type="ECO:0000256" key="6">
    <source>
        <dbReference type="ARBA" id="ARBA00023033"/>
    </source>
</evidence>
<dbReference type="EMBL" id="JACVVK020000536">
    <property type="protein sequence ID" value="KAK7467845.1"/>
    <property type="molecule type" value="Genomic_DNA"/>
</dbReference>
<keyword evidence="11" id="KW-1185">Reference proteome</keyword>
<dbReference type="GO" id="GO:0046872">
    <property type="term" value="F:metal ion binding"/>
    <property type="evidence" value="ECO:0007669"/>
    <property type="project" value="UniProtKB-KW"/>
</dbReference>
<comment type="cofactor">
    <cofactor evidence="7">
        <name>heme</name>
        <dbReference type="ChEBI" id="CHEBI:30413"/>
    </cofactor>
</comment>
<dbReference type="PANTHER" id="PTHR24289">
    <property type="entry name" value="STEROID 17-ALPHA-HYDROXYLASE/17,20 LYASE"/>
    <property type="match status" value="1"/>
</dbReference>
<comment type="caution">
    <text evidence="10">The sequence shown here is derived from an EMBL/GenBank/DDBJ whole genome shotgun (WGS) entry which is preliminary data.</text>
</comment>
<dbReference type="GO" id="GO:0004497">
    <property type="term" value="F:monooxygenase activity"/>
    <property type="evidence" value="ECO:0007669"/>
    <property type="project" value="UniProtKB-KW"/>
</dbReference>
<keyword evidence="4 8" id="KW-0560">Oxidoreductase</keyword>
<evidence type="ECO:0000256" key="8">
    <source>
        <dbReference type="RuleBase" id="RU000461"/>
    </source>
</evidence>
<keyword evidence="9" id="KW-0812">Transmembrane</keyword>
<dbReference type="Proteomes" id="UP001519460">
    <property type="component" value="Unassembled WGS sequence"/>
</dbReference>
<dbReference type="PROSITE" id="PS00086">
    <property type="entry name" value="CYTOCHROME_P450"/>
    <property type="match status" value="1"/>
</dbReference>
<organism evidence="10 11">
    <name type="scientific">Batillaria attramentaria</name>
    <dbReference type="NCBI Taxonomy" id="370345"/>
    <lineage>
        <taxon>Eukaryota</taxon>
        <taxon>Metazoa</taxon>
        <taxon>Spiralia</taxon>
        <taxon>Lophotrochozoa</taxon>
        <taxon>Mollusca</taxon>
        <taxon>Gastropoda</taxon>
        <taxon>Caenogastropoda</taxon>
        <taxon>Sorbeoconcha</taxon>
        <taxon>Cerithioidea</taxon>
        <taxon>Batillariidae</taxon>
        <taxon>Batillaria</taxon>
    </lineage>
</organism>
<reference evidence="10 11" key="1">
    <citation type="journal article" date="2023" name="Sci. Data">
        <title>Genome assembly of the Korean intertidal mud-creeper Batillaria attramentaria.</title>
        <authorList>
            <person name="Patra A.K."/>
            <person name="Ho P.T."/>
            <person name="Jun S."/>
            <person name="Lee S.J."/>
            <person name="Kim Y."/>
            <person name="Won Y.J."/>
        </authorList>
    </citation>
    <scope>NUCLEOTIDE SEQUENCE [LARGE SCALE GENOMIC DNA]</scope>
    <source>
        <strain evidence="10">Wonlab-2016</strain>
    </source>
</reference>
<evidence type="ECO:0000313" key="11">
    <source>
        <dbReference type="Proteomes" id="UP001519460"/>
    </source>
</evidence>
<dbReference type="InterPro" id="IPR036396">
    <property type="entry name" value="Cyt_P450_sf"/>
</dbReference>
<evidence type="ECO:0000256" key="4">
    <source>
        <dbReference type="ARBA" id="ARBA00023002"/>
    </source>
</evidence>
<keyword evidence="9" id="KW-0472">Membrane</keyword>
<protein>
    <recommendedName>
        <fullName evidence="12">Cytochrome P450</fullName>
    </recommendedName>
</protein>
<name>A0ABD0JA25_9CAEN</name>
<keyword evidence="5 7" id="KW-0408">Iron</keyword>
<dbReference type="SUPFAM" id="SSF48264">
    <property type="entry name" value="Cytochrome P450"/>
    <property type="match status" value="1"/>
</dbReference>
<dbReference type="InterPro" id="IPR002401">
    <property type="entry name" value="Cyt_P450_E_grp-I"/>
</dbReference>
<evidence type="ECO:0000256" key="7">
    <source>
        <dbReference type="PIRSR" id="PIRSR602401-1"/>
    </source>
</evidence>